<evidence type="ECO:0000313" key="1">
    <source>
        <dbReference type="EMBL" id="KAI9451608.1"/>
    </source>
</evidence>
<gene>
    <name evidence="1" type="ORF">F5148DRAFT_1238892</name>
</gene>
<dbReference type="Proteomes" id="UP001207468">
    <property type="component" value="Unassembled WGS sequence"/>
</dbReference>
<evidence type="ECO:0000313" key="2">
    <source>
        <dbReference type="Proteomes" id="UP001207468"/>
    </source>
</evidence>
<organism evidence="1 2">
    <name type="scientific">Russula earlei</name>
    <dbReference type="NCBI Taxonomy" id="71964"/>
    <lineage>
        <taxon>Eukaryota</taxon>
        <taxon>Fungi</taxon>
        <taxon>Dikarya</taxon>
        <taxon>Basidiomycota</taxon>
        <taxon>Agaricomycotina</taxon>
        <taxon>Agaricomycetes</taxon>
        <taxon>Russulales</taxon>
        <taxon>Russulaceae</taxon>
        <taxon>Russula</taxon>
    </lineage>
</organism>
<keyword evidence="2" id="KW-1185">Reference proteome</keyword>
<reference evidence="1" key="1">
    <citation type="submission" date="2021-03" db="EMBL/GenBank/DDBJ databases">
        <title>Evolutionary priming and transition to the ectomycorrhizal habit in an iconic lineage of mushroom-forming fungi: is preadaptation a requirement?</title>
        <authorList>
            <consortium name="DOE Joint Genome Institute"/>
            <person name="Looney B.P."/>
            <person name="Miyauchi S."/>
            <person name="Morin E."/>
            <person name="Drula E."/>
            <person name="Courty P.E."/>
            <person name="Chicoki N."/>
            <person name="Fauchery L."/>
            <person name="Kohler A."/>
            <person name="Kuo A."/>
            <person name="LaButti K."/>
            <person name="Pangilinan J."/>
            <person name="Lipzen A."/>
            <person name="Riley R."/>
            <person name="Andreopoulos W."/>
            <person name="He G."/>
            <person name="Johnson J."/>
            <person name="Barry K.W."/>
            <person name="Grigoriev I.V."/>
            <person name="Nagy L."/>
            <person name="Hibbett D."/>
            <person name="Henrissat B."/>
            <person name="Matheny P.B."/>
            <person name="Labbe J."/>
            <person name="Martin A.F."/>
        </authorList>
    </citation>
    <scope>NUCLEOTIDE SEQUENCE</scope>
    <source>
        <strain evidence="1">BPL698</strain>
    </source>
</reference>
<dbReference type="EMBL" id="JAGFNK010000367">
    <property type="protein sequence ID" value="KAI9451608.1"/>
    <property type="molecule type" value="Genomic_DNA"/>
</dbReference>
<feature type="non-terminal residue" evidence="1">
    <location>
        <position position="122"/>
    </location>
</feature>
<comment type="caution">
    <text evidence="1">The sequence shown here is derived from an EMBL/GenBank/DDBJ whole genome shotgun (WGS) entry which is preliminary data.</text>
</comment>
<name>A0ACC0TWA5_9AGAM</name>
<proteinExistence type="predicted"/>
<accession>A0ACC0TWA5</accession>
<protein>
    <submittedName>
        <fullName evidence="1">Uncharacterized protein</fullName>
    </submittedName>
</protein>
<sequence length="122" mass="13445">MRCWLVRIGSEAKGERARWMGVAAIAVALVARVEGLAPKPGCPRQPKRGGGEDGGLRSTQIQPHWGSQLKRAKPGRAEFVGLDGDPKTVVLTQEQEECKEEEGRREEKERRGEQDHSCAEVS</sequence>